<organism evidence="2 3">
    <name type="scientific">Alloalcanivorax venustensis ISO4</name>
    <dbReference type="NCBI Taxonomy" id="1177184"/>
    <lineage>
        <taxon>Bacteria</taxon>
        <taxon>Pseudomonadati</taxon>
        <taxon>Pseudomonadota</taxon>
        <taxon>Gammaproteobacteria</taxon>
        <taxon>Oceanospirillales</taxon>
        <taxon>Alcanivoracaceae</taxon>
        <taxon>Alloalcanivorax</taxon>
    </lineage>
</organism>
<dbReference type="SMART" id="SM00953">
    <property type="entry name" value="RES"/>
    <property type="match status" value="1"/>
</dbReference>
<dbReference type="RefSeq" id="WP_138770615.1">
    <property type="nucleotide sequence ID" value="NZ_ARXR01000007.1"/>
</dbReference>
<proteinExistence type="predicted"/>
<dbReference type="InterPro" id="IPR014914">
    <property type="entry name" value="RES_dom"/>
</dbReference>
<dbReference type="Proteomes" id="UP000644441">
    <property type="component" value="Unassembled WGS sequence"/>
</dbReference>
<dbReference type="EMBL" id="ARXR01000007">
    <property type="protein sequence ID" value="MBF5052683.1"/>
    <property type="molecule type" value="Genomic_DNA"/>
</dbReference>
<protein>
    <recommendedName>
        <fullName evidence="1">RES domain-containing protein</fullName>
    </recommendedName>
</protein>
<evidence type="ECO:0000259" key="1">
    <source>
        <dbReference type="SMART" id="SM00953"/>
    </source>
</evidence>
<comment type="caution">
    <text evidence="2">The sequence shown here is derived from an EMBL/GenBank/DDBJ whole genome shotgun (WGS) entry which is preliminary data.</text>
</comment>
<reference evidence="2 3" key="1">
    <citation type="submission" date="2012-09" db="EMBL/GenBank/DDBJ databases">
        <title>Genome Sequence of alkane-degrading Bacterium Alcanivorax venustensis ISO4.</title>
        <authorList>
            <person name="Lai Q."/>
            <person name="Shao Z."/>
        </authorList>
    </citation>
    <scope>NUCLEOTIDE SEQUENCE [LARGE SCALE GENOMIC DNA]</scope>
    <source>
        <strain evidence="2 3">ISO4</strain>
    </source>
</reference>
<gene>
    <name evidence="2" type="ORF">ISO4_01285</name>
</gene>
<name>A0ABS0AEV3_9GAMM</name>
<sequence>MSGIAAYRLVKRKWLDTVFDGEGARRFGGRWNSRGKSCVYLAGSESLALLEVMVHLDDYSLLQHYALLEVRLPEDQVLRLPESDLPGDWRDEPAPPSTAELGDGWLDGQSSLVLAVPSVVVPREWNYLLNPGHPGYERLVAGAKEVNFEPDVRL</sequence>
<dbReference type="Pfam" id="PF08808">
    <property type="entry name" value="RES"/>
    <property type="match status" value="1"/>
</dbReference>
<accession>A0ABS0AEV3</accession>
<evidence type="ECO:0000313" key="2">
    <source>
        <dbReference type="EMBL" id="MBF5052683.1"/>
    </source>
</evidence>
<feature type="domain" description="RES" evidence="1">
    <location>
        <begin position="18"/>
        <end position="143"/>
    </location>
</feature>
<keyword evidence="3" id="KW-1185">Reference proteome</keyword>
<evidence type="ECO:0000313" key="3">
    <source>
        <dbReference type="Proteomes" id="UP000644441"/>
    </source>
</evidence>